<dbReference type="AlphaFoldDB" id="A0A6M3IY29"/>
<name>A0A6M3IY29_9ZZZZ</name>
<protein>
    <recommendedName>
        <fullName evidence="2">Glycosyltransferase</fullName>
    </recommendedName>
</protein>
<accession>A0A6M3IY29</accession>
<organism evidence="1">
    <name type="scientific">viral metagenome</name>
    <dbReference type="NCBI Taxonomy" id="1070528"/>
    <lineage>
        <taxon>unclassified sequences</taxon>
        <taxon>metagenomes</taxon>
        <taxon>organismal metagenomes</taxon>
    </lineage>
</organism>
<dbReference type="Gene3D" id="3.40.50.2000">
    <property type="entry name" value="Glycogen Phosphorylase B"/>
    <property type="match status" value="1"/>
</dbReference>
<evidence type="ECO:0008006" key="2">
    <source>
        <dbReference type="Google" id="ProtNLM"/>
    </source>
</evidence>
<dbReference type="EMBL" id="MT141472">
    <property type="protein sequence ID" value="QJA62483.1"/>
    <property type="molecule type" value="Genomic_DNA"/>
</dbReference>
<proteinExistence type="predicted"/>
<dbReference type="SUPFAM" id="SSF53756">
    <property type="entry name" value="UDP-Glycosyltransferase/glycogen phosphorylase"/>
    <property type="match status" value="1"/>
</dbReference>
<sequence length="300" mass="34943">MRWLKHEKYPDHKFILMMNPAFHIFVHDFISTTISLPQEFLDLKLETDCYESPYPNSPPSSLTPPLIYMSLIEYLRNFYNIEKAIELWAPRGCSTWIDSKTQIFTKYISEPITEFDKEIVCVFPRGRTRAPQRNVPEYIWKELVDVLREEYIVVLGGTMDGSYLRDYKADNVINLIPEPNDDKLDKIINYLCSSKFSISSQSGLTHVSLLSFCPTYIIGHERIRHAVTENRLKTPCSFRYVPDYRMIDVDTIIQDLIVFMDTLQNSGFNNSVQSDESFDDTISKGVDSMNELLKDKIDDK</sequence>
<reference evidence="1" key="1">
    <citation type="submission" date="2020-03" db="EMBL/GenBank/DDBJ databases">
        <title>The deep terrestrial virosphere.</title>
        <authorList>
            <person name="Holmfeldt K."/>
            <person name="Nilsson E."/>
            <person name="Simone D."/>
            <person name="Lopez-Fernandez M."/>
            <person name="Wu X."/>
            <person name="de Brujin I."/>
            <person name="Lundin D."/>
            <person name="Andersson A."/>
            <person name="Bertilsson S."/>
            <person name="Dopson M."/>
        </authorList>
    </citation>
    <scope>NUCLEOTIDE SEQUENCE</scope>
    <source>
        <strain evidence="1">MM415B00778</strain>
    </source>
</reference>
<gene>
    <name evidence="1" type="ORF">MM415B00778_0017</name>
</gene>
<evidence type="ECO:0000313" key="1">
    <source>
        <dbReference type="EMBL" id="QJA62483.1"/>
    </source>
</evidence>